<dbReference type="InterPro" id="IPR052173">
    <property type="entry name" value="Beta-lactam_resp_regulator"/>
</dbReference>
<feature type="transmembrane region" description="Helical" evidence="1">
    <location>
        <begin position="281"/>
        <end position="301"/>
    </location>
</feature>
<dbReference type="Gene3D" id="3.30.2010.10">
    <property type="entry name" value="Metalloproteases ('zincins'), catalytic domain"/>
    <property type="match status" value="1"/>
</dbReference>
<reference evidence="3 4" key="1">
    <citation type="journal article" date="2016" name="Nat. Commun.">
        <title>Thousands of microbial genomes shed light on interconnected biogeochemical processes in an aquifer system.</title>
        <authorList>
            <person name="Anantharaman K."/>
            <person name="Brown C.T."/>
            <person name="Hug L.A."/>
            <person name="Sharon I."/>
            <person name="Castelle C.J."/>
            <person name="Probst A.J."/>
            <person name="Thomas B.C."/>
            <person name="Singh A."/>
            <person name="Wilkins M.J."/>
            <person name="Karaoz U."/>
            <person name="Brodie E.L."/>
            <person name="Williams K.H."/>
            <person name="Hubbard S.S."/>
            <person name="Banfield J.F."/>
        </authorList>
    </citation>
    <scope>NUCLEOTIDE SEQUENCE [LARGE SCALE GENOMIC DNA]</scope>
</reference>
<feature type="transmembrane region" description="Helical" evidence="1">
    <location>
        <begin position="67"/>
        <end position="91"/>
    </location>
</feature>
<evidence type="ECO:0000313" key="3">
    <source>
        <dbReference type="EMBL" id="OGY52274.1"/>
    </source>
</evidence>
<comment type="caution">
    <text evidence="3">The sequence shown here is derived from an EMBL/GenBank/DDBJ whole genome shotgun (WGS) entry which is preliminary data.</text>
</comment>
<organism evidence="3 4">
    <name type="scientific">Candidatus Buchananbacteria bacterium RIFCSPLOWO2_01_FULL_39_33</name>
    <dbReference type="NCBI Taxonomy" id="1797543"/>
    <lineage>
        <taxon>Bacteria</taxon>
        <taxon>Candidatus Buchananiibacteriota</taxon>
    </lineage>
</organism>
<evidence type="ECO:0000313" key="4">
    <source>
        <dbReference type="Proteomes" id="UP000177376"/>
    </source>
</evidence>
<feature type="transmembrane region" description="Helical" evidence="1">
    <location>
        <begin position="12"/>
        <end position="33"/>
    </location>
</feature>
<dbReference type="InterPro" id="IPR008756">
    <property type="entry name" value="Peptidase_M56"/>
</dbReference>
<gene>
    <name evidence="3" type="ORF">A3A02_01730</name>
</gene>
<accession>A0A1G1YJ26</accession>
<evidence type="ECO:0000256" key="1">
    <source>
        <dbReference type="SAM" id="Phobius"/>
    </source>
</evidence>
<dbReference type="PANTHER" id="PTHR34978">
    <property type="entry name" value="POSSIBLE SENSOR-TRANSDUCER PROTEIN BLAR"/>
    <property type="match status" value="1"/>
</dbReference>
<sequence>MLRSDLAKKADLTFYQLLGLGLGFLFILFFLAFKISSLMLLLAGLFWQRLAATCDCLNHLSLANHPLILTFLIFVVLVLAGLLFLIIAKIIKLKILTNKFIGANLANKSRALAPILNSLAKETSLENKIIEIQDAQPIIFCFGLIKPKICLSSGSVDKLSRSELKVVLLHEQHHLLSHEPLKLFIVRALTKILFFLPGLKYLANQYLVFSELAADEWATDYFQNKAFLAGALYKVLKWKKQLIKKNELAISFFADQVMEERVNKLTNNNYQPRFKIFNSHLAGGLVSLSLIFIFVLGLLVLSNSALASSAQSSCSLSSQNLTSQCQISVKKTICQLESYGFHNSVCTD</sequence>
<protein>
    <recommendedName>
        <fullName evidence="2">Peptidase M56 domain-containing protein</fullName>
    </recommendedName>
</protein>
<keyword evidence="1" id="KW-1133">Transmembrane helix</keyword>
<keyword evidence="1" id="KW-0812">Transmembrane</keyword>
<evidence type="ECO:0000259" key="2">
    <source>
        <dbReference type="Pfam" id="PF05569"/>
    </source>
</evidence>
<dbReference type="Pfam" id="PF05569">
    <property type="entry name" value="Peptidase_M56"/>
    <property type="match status" value="1"/>
</dbReference>
<dbReference type="Proteomes" id="UP000177376">
    <property type="component" value="Unassembled WGS sequence"/>
</dbReference>
<feature type="domain" description="Peptidase M56" evidence="2">
    <location>
        <begin position="73"/>
        <end position="224"/>
    </location>
</feature>
<keyword evidence="1" id="KW-0472">Membrane</keyword>
<dbReference type="CDD" id="cd07326">
    <property type="entry name" value="M56_BlaR1_MecR1_like"/>
    <property type="match status" value="1"/>
</dbReference>
<proteinExistence type="predicted"/>
<dbReference type="EMBL" id="MHIM01000022">
    <property type="protein sequence ID" value="OGY52274.1"/>
    <property type="molecule type" value="Genomic_DNA"/>
</dbReference>
<name>A0A1G1YJ26_9BACT</name>
<dbReference type="AlphaFoldDB" id="A0A1G1YJ26"/>
<dbReference type="PANTHER" id="PTHR34978:SF3">
    <property type="entry name" value="SLR0241 PROTEIN"/>
    <property type="match status" value="1"/>
</dbReference>